<proteinExistence type="predicted"/>
<dbReference type="GO" id="GO:0005634">
    <property type="term" value="C:nucleus"/>
    <property type="evidence" value="ECO:0007669"/>
    <property type="project" value="TreeGrafter"/>
</dbReference>
<feature type="domain" description="Pyridoxamine 5'-phosphate oxidase N-terminal" evidence="1">
    <location>
        <begin position="3"/>
        <end position="124"/>
    </location>
</feature>
<dbReference type="SUPFAM" id="SSF50475">
    <property type="entry name" value="FMN-binding split barrel"/>
    <property type="match status" value="1"/>
</dbReference>
<sequence length="179" mass="20173">MFPPKLLELVRESKFVHLGTCSLEAVPSVALMNYLYVDREDSYLQECGVIIMAGATQSDKCRNILYNDHVSLLLHDWIAAENMAMAKQPVPWGAILQRTDAARDEDHMQWSATIRGEAQVLQSSSGECQYYKQLLLRANPDAEVYILGGEEDVSIIKVKMTVAKVTDKQNNTYEFINAD</sequence>
<name>J7S7D9_HUIN7</name>
<reference evidence="3" key="2">
    <citation type="submission" date="2012-08" db="EMBL/GenBank/DDBJ databases">
        <title>Genome sequence of Kazachstania naganishii.</title>
        <authorList>
            <person name="Gordon J.L."/>
            <person name="Armisen D."/>
            <person name="Proux-Wera E."/>
            <person name="OhEigeartaigh S.S."/>
            <person name="Byrne K.P."/>
            <person name="Wolfe K.H."/>
        </authorList>
    </citation>
    <scope>NUCLEOTIDE SEQUENCE [LARGE SCALE GENOMIC DNA]</scope>
    <source>
        <strain evidence="3">ATCC MYA-139 / BCRC 22969 / CBS 8797 / CCRC 22969 / KCTC 17520 / NBRC 10181 / NCYC 3082</strain>
    </source>
</reference>
<dbReference type="STRING" id="1071383.J7S7D9"/>
<dbReference type="RefSeq" id="XP_022464517.1">
    <property type="nucleotide sequence ID" value="XM_022607975.1"/>
</dbReference>
<dbReference type="InterPro" id="IPR012349">
    <property type="entry name" value="Split_barrel_FMN-bd"/>
</dbReference>
<dbReference type="AlphaFoldDB" id="J7S7D9"/>
<dbReference type="eggNOG" id="ENOG502S4PT">
    <property type="taxonomic scope" value="Eukaryota"/>
</dbReference>
<dbReference type="InterPro" id="IPR052841">
    <property type="entry name" value="PMP_oxidase-like"/>
</dbReference>
<dbReference type="InterPro" id="IPR011576">
    <property type="entry name" value="Pyridox_Oxase_N"/>
</dbReference>
<dbReference type="Gene3D" id="2.30.110.10">
    <property type="entry name" value="Electron Transport, Fmn-binding Protein, Chain A"/>
    <property type="match status" value="1"/>
</dbReference>
<dbReference type="GeneID" id="34525960"/>
<evidence type="ECO:0000313" key="3">
    <source>
        <dbReference type="Proteomes" id="UP000006310"/>
    </source>
</evidence>
<dbReference type="PANTHER" id="PTHR28040">
    <property type="entry name" value="PYRIDOXAMINE 5'-PHOSPHATE OXIDASE YLR456W HOMOLOG-RELATED"/>
    <property type="match status" value="1"/>
</dbReference>
<reference evidence="2 3" key="1">
    <citation type="journal article" date="2011" name="Proc. Natl. Acad. Sci. U.S.A.">
        <title>Evolutionary erosion of yeast sex chromosomes by mating-type switching accidents.</title>
        <authorList>
            <person name="Gordon J.L."/>
            <person name="Armisen D."/>
            <person name="Proux-Wera E."/>
            <person name="Oheigeartaigh S.S."/>
            <person name="Byrne K.P."/>
            <person name="Wolfe K.H."/>
        </authorList>
    </citation>
    <scope>NUCLEOTIDE SEQUENCE [LARGE SCALE GENOMIC DNA]</scope>
    <source>
        <strain evidence="3">ATCC MYA-139 / BCRC 22969 / CBS 8797 / CCRC 22969 / KCTC 17520 / NBRC 10181 / NCYC 3082</strain>
    </source>
</reference>
<dbReference type="Proteomes" id="UP000006310">
    <property type="component" value="Chromosome 4"/>
</dbReference>
<dbReference type="PANTHER" id="PTHR28040:SF1">
    <property type="entry name" value="PYRIDOXAMINE 5'-PHOSPHATE OXIDASE YLR456W HOMOLOG-RELATED"/>
    <property type="match status" value="1"/>
</dbReference>
<evidence type="ECO:0000259" key="1">
    <source>
        <dbReference type="Pfam" id="PF01243"/>
    </source>
</evidence>
<dbReference type="OrthoDB" id="5300823at2759"/>
<dbReference type="GO" id="GO:0005737">
    <property type="term" value="C:cytoplasm"/>
    <property type="evidence" value="ECO:0007669"/>
    <property type="project" value="TreeGrafter"/>
</dbReference>
<gene>
    <name evidence="2" type="primary">KNAG0D05330</name>
    <name evidence="2" type="ordered locus">KNAG_0D05330</name>
</gene>
<accession>J7S7D9</accession>
<dbReference type="EMBL" id="HE978317">
    <property type="protein sequence ID" value="CCK70271.1"/>
    <property type="molecule type" value="Genomic_DNA"/>
</dbReference>
<evidence type="ECO:0000313" key="2">
    <source>
        <dbReference type="EMBL" id="CCK70271.1"/>
    </source>
</evidence>
<dbReference type="HOGENOM" id="CLU_078856_1_0_1"/>
<dbReference type="Pfam" id="PF01243">
    <property type="entry name" value="PNPOx_N"/>
    <property type="match status" value="1"/>
</dbReference>
<protein>
    <recommendedName>
        <fullName evidence="1">Pyridoxamine 5'-phosphate oxidase N-terminal domain-containing protein</fullName>
    </recommendedName>
</protein>
<dbReference type="KEGG" id="kng:KNAG_0D05330"/>
<organism evidence="2 3">
    <name type="scientific">Huiozyma naganishii (strain ATCC MYA-139 / BCRC 22969 / CBS 8797 / KCTC 17520 / NBRC 10181 / NCYC 3082 / Yp74L-3)</name>
    <name type="common">Yeast</name>
    <name type="synonym">Kazachstania naganishii</name>
    <dbReference type="NCBI Taxonomy" id="1071383"/>
    <lineage>
        <taxon>Eukaryota</taxon>
        <taxon>Fungi</taxon>
        <taxon>Dikarya</taxon>
        <taxon>Ascomycota</taxon>
        <taxon>Saccharomycotina</taxon>
        <taxon>Saccharomycetes</taxon>
        <taxon>Saccharomycetales</taxon>
        <taxon>Saccharomycetaceae</taxon>
        <taxon>Huiozyma</taxon>
    </lineage>
</organism>
<keyword evidence="3" id="KW-1185">Reference proteome</keyword>